<feature type="domain" description="PurM-like C-terminal" evidence="3">
    <location>
        <begin position="156"/>
        <end position="308"/>
    </location>
</feature>
<reference evidence="4" key="1">
    <citation type="submission" date="2020-10" db="EMBL/GenBank/DDBJ databases">
        <authorList>
            <person name="Gilroy R."/>
        </authorList>
    </citation>
    <scope>NUCLEOTIDE SEQUENCE</scope>
    <source>
        <strain evidence="4">F6-4510</strain>
    </source>
</reference>
<dbReference type="InterPro" id="IPR036921">
    <property type="entry name" value="PurM-like_N_sf"/>
</dbReference>
<gene>
    <name evidence="4" type="ORF">IAC55_04590</name>
</gene>
<dbReference type="InterPro" id="IPR010918">
    <property type="entry name" value="PurM-like_C_dom"/>
</dbReference>
<reference evidence="4" key="2">
    <citation type="journal article" date="2021" name="PeerJ">
        <title>Extensive microbial diversity within the chicken gut microbiome revealed by metagenomics and culture.</title>
        <authorList>
            <person name="Gilroy R."/>
            <person name="Ravi A."/>
            <person name="Getino M."/>
            <person name="Pursley I."/>
            <person name="Horton D.L."/>
            <person name="Alikhan N.F."/>
            <person name="Baker D."/>
            <person name="Gharbi K."/>
            <person name="Hall N."/>
            <person name="Watson M."/>
            <person name="Adriaenssens E.M."/>
            <person name="Foster-Nyarko E."/>
            <person name="Jarju S."/>
            <person name="Secka A."/>
            <person name="Antonio M."/>
            <person name="Oren A."/>
            <person name="Chaudhuri R.R."/>
            <person name="La Ragione R."/>
            <person name="Hildebrand F."/>
            <person name="Pallen M.J."/>
        </authorList>
    </citation>
    <scope>NUCLEOTIDE SEQUENCE</scope>
    <source>
        <strain evidence="4">F6-4510</strain>
    </source>
</reference>
<dbReference type="InterPro" id="IPR011854">
    <property type="entry name" value="HypE"/>
</dbReference>
<sequence length="329" mass="35519">MEIGKIPSEVLEKIILNPINKNDSKRDEIIVRPKTGEDCSAVYMGDELCIVSTDPITGADKNAGYIAVHINCNDIASSGGEPVGILMTVLLPPNSSQDILEDIMSGAHKASKEVGIEILGGHTEVTEVVTKPVISATIIGKSKNKNFISSGGALLGQDVIMTKWAGLEGTSIIANDYYHILKDKLPEEILKSAMDMSKFLSVIPESKIAVEYGATAMHDVTEGGILGAVWEVADCSNKGVKLYLDKIPVKKETEEICRISNINPYRLISSGSMIITAFDGHKLVEELKNSNIEASVIGKITDGGKYIVENGVEKELLPPESDELYRVSF</sequence>
<dbReference type="PANTHER" id="PTHR30303:SF4">
    <property type="entry name" value="HYDROGENASE EXPRESSION_FORMATION PROTEIN HYPE"/>
    <property type="match status" value="1"/>
</dbReference>
<dbReference type="Gene3D" id="3.90.650.10">
    <property type="entry name" value="PurM-like C-terminal domain"/>
    <property type="match status" value="1"/>
</dbReference>
<dbReference type="Pfam" id="PF02769">
    <property type="entry name" value="AIRS_C"/>
    <property type="match status" value="1"/>
</dbReference>
<name>A0A9D9DVY1_9FIRM</name>
<protein>
    <submittedName>
        <fullName evidence="4">AIR synthase family protein</fullName>
    </submittedName>
</protein>
<dbReference type="EMBL" id="JADIMX010000086">
    <property type="protein sequence ID" value="MBO8434583.1"/>
    <property type="molecule type" value="Genomic_DNA"/>
</dbReference>
<evidence type="ECO:0000313" key="4">
    <source>
        <dbReference type="EMBL" id="MBO8434583.1"/>
    </source>
</evidence>
<dbReference type="PIRSF" id="PIRSF005644">
    <property type="entry name" value="Hdrgns_mtr_HypE"/>
    <property type="match status" value="1"/>
</dbReference>
<evidence type="ECO:0000259" key="3">
    <source>
        <dbReference type="Pfam" id="PF02769"/>
    </source>
</evidence>
<dbReference type="InterPro" id="IPR036676">
    <property type="entry name" value="PurM-like_C_sf"/>
</dbReference>
<feature type="domain" description="PurM-like N-terminal" evidence="2">
    <location>
        <begin position="36"/>
        <end position="141"/>
    </location>
</feature>
<dbReference type="SUPFAM" id="SSF56042">
    <property type="entry name" value="PurM C-terminal domain-like"/>
    <property type="match status" value="1"/>
</dbReference>
<comment type="caution">
    <text evidence="4">The sequence shown here is derived from an EMBL/GenBank/DDBJ whole genome shotgun (WGS) entry which is preliminary data.</text>
</comment>
<dbReference type="PANTHER" id="PTHR30303">
    <property type="entry name" value="HYDROGENASE ISOENZYMES FORMATION PROTEIN HYPE"/>
    <property type="match status" value="1"/>
</dbReference>
<evidence type="ECO:0000259" key="2">
    <source>
        <dbReference type="Pfam" id="PF00586"/>
    </source>
</evidence>
<proteinExistence type="inferred from homology"/>
<organism evidence="4 5">
    <name type="scientific">Candidatus Fimicola merdigallinarum</name>
    <dbReference type="NCBI Taxonomy" id="2840819"/>
    <lineage>
        <taxon>Bacteria</taxon>
        <taxon>Bacillati</taxon>
        <taxon>Bacillota</taxon>
        <taxon>Clostridia</taxon>
        <taxon>Lachnospirales</taxon>
        <taxon>Lachnospiraceae</taxon>
        <taxon>Lachnospiraceae incertae sedis</taxon>
        <taxon>Candidatus Fimicola</taxon>
    </lineage>
</organism>
<evidence type="ECO:0000313" key="5">
    <source>
        <dbReference type="Proteomes" id="UP000823611"/>
    </source>
</evidence>
<comment type="similarity">
    <text evidence="1">Belongs to the HypE family.</text>
</comment>
<evidence type="ECO:0000256" key="1">
    <source>
        <dbReference type="ARBA" id="ARBA00006243"/>
    </source>
</evidence>
<dbReference type="Gene3D" id="3.30.1330.10">
    <property type="entry name" value="PurM-like, N-terminal domain"/>
    <property type="match status" value="1"/>
</dbReference>
<dbReference type="CDD" id="cd06061">
    <property type="entry name" value="PurM-like1"/>
    <property type="match status" value="1"/>
</dbReference>
<accession>A0A9D9DVY1</accession>
<dbReference type="GO" id="GO:0051604">
    <property type="term" value="P:protein maturation"/>
    <property type="evidence" value="ECO:0007669"/>
    <property type="project" value="TreeGrafter"/>
</dbReference>
<dbReference type="SUPFAM" id="SSF55326">
    <property type="entry name" value="PurM N-terminal domain-like"/>
    <property type="match status" value="1"/>
</dbReference>
<dbReference type="Proteomes" id="UP000823611">
    <property type="component" value="Unassembled WGS sequence"/>
</dbReference>
<dbReference type="AlphaFoldDB" id="A0A9D9DVY1"/>
<dbReference type="Pfam" id="PF00586">
    <property type="entry name" value="AIRS"/>
    <property type="match status" value="1"/>
</dbReference>
<dbReference type="InterPro" id="IPR016188">
    <property type="entry name" value="PurM-like_N"/>
</dbReference>